<dbReference type="EMBL" id="JAMPKK010000080">
    <property type="protein sequence ID" value="MEP0867644.1"/>
    <property type="molecule type" value="Genomic_DNA"/>
</dbReference>
<reference evidence="3 4" key="1">
    <citation type="submission" date="2022-04" db="EMBL/GenBank/DDBJ databases">
        <title>Positive selection, recombination, and allopatry shape intraspecific diversity of widespread and dominant cyanobacteria.</title>
        <authorList>
            <person name="Wei J."/>
            <person name="Shu W."/>
            <person name="Hu C."/>
        </authorList>
    </citation>
    <scope>NUCLEOTIDE SEQUENCE [LARGE SCALE GENOMIC DNA]</scope>
    <source>
        <strain evidence="3 4">GB2-A5</strain>
    </source>
</reference>
<dbReference type="InterPro" id="IPR006120">
    <property type="entry name" value="Resolvase_HTH_dom"/>
</dbReference>
<dbReference type="Proteomes" id="UP001442494">
    <property type="component" value="Unassembled WGS sequence"/>
</dbReference>
<evidence type="ECO:0000313" key="4">
    <source>
        <dbReference type="Proteomes" id="UP001442494"/>
    </source>
</evidence>
<feature type="domain" description="Resolvase HTH" evidence="2">
    <location>
        <begin position="17"/>
        <end position="57"/>
    </location>
</feature>
<gene>
    <name evidence="3" type="ORF">NDI37_24660</name>
</gene>
<dbReference type="InterPro" id="IPR009057">
    <property type="entry name" value="Homeodomain-like_sf"/>
</dbReference>
<sequence length="65" mass="7211">MDIAGLAAARARDRRGGRKEQHNSKKISTAVKLADTSPDTIADICKHLGISRSTYYRRRANLTLN</sequence>
<comment type="caution">
    <text evidence="3">The sequence shown here is derived from an EMBL/GenBank/DDBJ whole genome shotgun (WGS) entry which is preliminary data.</text>
</comment>
<proteinExistence type="predicted"/>
<evidence type="ECO:0000256" key="1">
    <source>
        <dbReference type="SAM" id="MobiDB-lite"/>
    </source>
</evidence>
<protein>
    <submittedName>
        <fullName evidence="3">Helix-turn-helix domain-containing protein</fullName>
    </submittedName>
</protein>
<name>A0ABV0JW05_9CYAN</name>
<dbReference type="Pfam" id="PF02796">
    <property type="entry name" value="HTH_7"/>
    <property type="match status" value="1"/>
</dbReference>
<evidence type="ECO:0000259" key="2">
    <source>
        <dbReference type="Pfam" id="PF02796"/>
    </source>
</evidence>
<dbReference type="SUPFAM" id="SSF46689">
    <property type="entry name" value="Homeodomain-like"/>
    <property type="match status" value="1"/>
</dbReference>
<dbReference type="RefSeq" id="WP_190427242.1">
    <property type="nucleotide sequence ID" value="NZ_JAMPKK010000080.1"/>
</dbReference>
<organism evidence="3 4">
    <name type="scientific">Funiculus sociatus GB2-A5</name>
    <dbReference type="NCBI Taxonomy" id="2933946"/>
    <lineage>
        <taxon>Bacteria</taxon>
        <taxon>Bacillati</taxon>
        <taxon>Cyanobacteriota</taxon>
        <taxon>Cyanophyceae</taxon>
        <taxon>Coleofasciculales</taxon>
        <taxon>Coleofasciculaceae</taxon>
        <taxon>Funiculus</taxon>
    </lineage>
</organism>
<feature type="region of interest" description="Disordered" evidence="1">
    <location>
        <begin position="1"/>
        <end position="29"/>
    </location>
</feature>
<accession>A0ABV0JW05</accession>
<evidence type="ECO:0000313" key="3">
    <source>
        <dbReference type="EMBL" id="MEP0867644.1"/>
    </source>
</evidence>
<keyword evidence="4" id="KW-1185">Reference proteome</keyword>